<evidence type="ECO:0000256" key="12">
    <source>
        <dbReference type="RuleBase" id="RU363047"/>
    </source>
</evidence>
<feature type="transmembrane region" description="Helical" evidence="12">
    <location>
        <begin position="166"/>
        <end position="188"/>
    </location>
</feature>
<feature type="domain" description="G-protein coupled receptors family 1 profile" evidence="13">
    <location>
        <begin position="67"/>
        <end position="316"/>
    </location>
</feature>
<keyword evidence="7 11" id="KW-0297">G-protein coupled receptor</keyword>
<proteinExistence type="inferred from homology"/>
<evidence type="ECO:0000259" key="13">
    <source>
        <dbReference type="PROSITE" id="PS50262"/>
    </source>
</evidence>
<dbReference type="PRINTS" id="PR00245">
    <property type="entry name" value="OLFACTORYR"/>
</dbReference>
<evidence type="ECO:0000256" key="6">
    <source>
        <dbReference type="ARBA" id="ARBA00022989"/>
    </source>
</evidence>
<dbReference type="GO" id="GO:0005886">
    <property type="term" value="C:plasma membrane"/>
    <property type="evidence" value="ECO:0007669"/>
    <property type="project" value="UniProtKB-SubCell"/>
</dbReference>
<keyword evidence="15" id="KW-1185">Reference proteome</keyword>
<dbReference type="Pfam" id="PF13853">
    <property type="entry name" value="7tm_4"/>
    <property type="match status" value="1"/>
</dbReference>
<keyword evidence="8 12" id="KW-0472">Membrane</keyword>
<evidence type="ECO:0000256" key="11">
    <source>
        <dbReference type="RuleBase" id="RU000688"/>
    </source>
</evidence>
<evidence type="ECO:0000313" key="15">
    <source>
        <dbReference type="Proteomes" id="UP000812440"/>
    </source>
</evidence>
<keyword evidence="10 11" id="KW-0807">Transducer</keyword>
<dbReference type="InterPro" id="IPR050516">
    <property type="entry name" value="Olfactory_GPCR"/>
</dbReference>
<name>A0A8T2KGV1_9PIPI</name>
<organism evidence="14 15">
    <name type="scientific">Hymenochirus boettgeri</name>
    <name type="common">Congo dwarf clawed frog</name>
    <dbReference type="NCBI Taxonomy" id="247094"/>
    <lineage>
        <taxon>Eukaryota</taxon>
        <taxon>Metazoa</taxon>
        <taxon>Chordata</taxon>
        <taxon>Craniata</taxon>
        <taxon>Vertebrata</taxon>
        <taxon>Euteleostomi</taxon>
        <taxon>Amphibia</taxon>
        <taxon>Batrachia</taxon>
        <taxon>Anura</taxon>
        <taxon>Pipoidea</taxon>
        <taxon>Pipidae</taxon>
        <taxon>Pipinae</taxon>
        <taxon>Hymenochirus</taxon>
    </lineage>
</organism>
<sequence>MGTTPGVAYHKEINLSPFSLRITPSTRSYDNVTLADGFILLVLGTTPATQNLLFVLFLAAYIATIFGNVLVLTVIYLDLHLYKPMYFFLSNLAVLEILYTTTIIPNTLSMFFHKDKSISFVGCFTQMFIFISLGGSECVLLGTMAYDRYVAICHPLQYITIMNQSFCFSLVVTCWSIGFLNSLVHTILTVMLPFCHSHNIDHYFCEIPCILKLSCKDTTLNNMLIFFMGGSMTVGSLILTLVSYACIVAAVMKIPSITGRYKTFSTCASHLVVVSIFFGTVIFIYIRPTSESSSDQTQLISVIYGVFTPLFNPLIYSFRNQEFQRALLKVLY</sequence>
<dbReference type="PANTHER" id="PTHR26452">
    <property type="entry name" value="OLFACTORY RECEPTOR"/>
    <property type="match status" value="1"/>
</dbReference>
<feature type="transmembrane region" description="Helical" evidence="12">
    <location>
        <begin position="84"/>
        <end position="104"/>
    </location>
</feature>
<keyword evidence="6 12" id="KW-1133">Transmembrane helix</keyword>
<keyword evidence="9 11" id="KW-0675">Receptor</keyword>
<keyword evidence="5 12" id="KW-0552">Olfaction</keyword>
<dbReference type="InterPro" id="IPR000276">
    <property type="entry name" value="GPCR_Rhodpsn"/>
</dbReference>
<evidence type="ECO:0000256" key="4">
    <source>
        <dbReference type="ARBA" id="ARBA00022692"/>
    </source>
</evidence>
<reference evidence="14" key="1">
    <citation type="thesis" date="2020" institute="ProQuest LLC" country="789 East Eisenhower Parkway, Ann Arbor, MI, USA">
        <title>Comparative Genomics and Chromosome Evolution.</title>
        <authorList>
            <person name="Mudd A.B."/>
        </authorList>
    </citation>
    <scope>NUCLEOTIDE SEQUENCE</scope>
    <source>
        <strain evidence="14">Female2</strain>
        <tissue evidence="14">Blood</tissue>
    </source>
</reference>
<evidence type="ECO:0000256" key="2">
    <source>
        <dbReference type="ARBA" id="ARBA00022475"/>
    </source>
</evidence>
<evidence type="ECO:0000256" key="1">
    <source>
        <dbReference type="ARBA" id="ARBA00004651"/>
    </source>
</evidence>
<feature type="non-terminal residue" evidence="14">
    <location>
        <position position="332"/>
    </location>
</feature>
<protein>
    <recommendedName>
        <fullName evidence="12">Olfactory receptor</fullName>
    </recommendedName>
</protein>
<dbReference type="PROSITE" id="PS00237">
    <property type="entry name" value="G_PROTEIN_RECEP_F1_1"/>
    <property type="match status" value="1"/>
</dbReference>
<keyword evidence="4 11" id="KW-0812">Transmembrane</keyword>
<dbReference type="AlphaFoldDB" id="A0A8T2KGV1"/>
<evidence type="ECO:0000256" key="3">
    <source>
        <dbReference type="ARBA" id="ARBA00022606"/>
    </source>
</evidence>
<dbReference type="GO" id="GO:0004984">
    <property type="term" value="F:olfactory receptor activity"/>
    <property type="evidence" value="ECO:0007669"/>
    <property type="project" value="InterPro"/>
</dbReference>
<accession>A0A8T2KGV1</accession>
<comment type="subcellular location">
    <subcellularLocation>
        <location evidence="1 12">Cell membrane</location>
        <topology evidence="1 12">Multi-pass membrane protein</topology>
    </subcellularLocation>
</comment>
<dbReference type="EMBL" id="JAACNH010000001">
    <property type="protein sequence ID" value="KAG8455572.1"/>
    <property type="molecule type" value="Genomic_DNA"/>
</dbReference>
<evidence type="ECO:0000256" key="9">
    <source>
        <dbReference type="ARBA" id="ARBA00023170"/>
    </source>
</evidence>
<feature type="transmembrane region" description="Helical" evidence="12">
    <location>
        <begin position="298"/>
        <end position="318"/>
    </location>
</feature>
<dbReference type="Gene3D" id="1.20.1070.10">
    <property type="entry name" value="Rhodopsin 7-helix transmembrane proteins"/>
    <property type="match status" value="1"/>
</dbReference>
<evidence type="ECO:0000256" key="5">
    <source>
        <dbReference type="ARBA" id="ARBA00022725"/>
    </source>
</evidence>
<comment type="caution">
    <text evidence="14">The sequence shown here is derived from an EMBL/GenBank/DDBJ whole genome shotgun (WGS) entry which is preliminary data.</text>
</comment>
<dbReference type="OrthoDB" id="5964498at2759"/>
<dbReference type="GO" id="GO:0004930">
    <property type="term" value="F:G protein-coupled receptor activity"/>
    <property type="evidence" value="ECO:0007669"/>
    <property type="project" value="UniProtKB-KW"/>
</dbReference>
<dbReference type="PROSITE" id="PS50262">
    <property type="entry name" value="G_PROTEIN_RECEP_F1_2"/>
    <property type="match status" value="1"/>
</dbReference>
<dbReference type="CDD" id="cd13954">
    <property type="entry name" value="7tmA_OR"/>
    <property type="match status" value="1"/>
</dbReference>
<evidence type="ECO:0000256" key="7">
    <source>
        <dbReference type="ARBA" id="ARBA00023040"/>
    </source>
</evidence>
<dbReference type="Proteomes" id="UP000812440">
    <property type="component" value="Chromosome 1"/>
</dbReference>
<feature type="transmembrane region" description="Helical" evidence="12">
    <location>
        <begin position="264"/>
        <end position="286"/>
    </location>
</feature>
<feature type="transmembrane region" description="Helical" evidence="12">
    <location>
        <begin position="52"/>
        <end position="77"/>
    </location>
</feature>
<evidence type="ECO:0000256" key="8">
    <source>
        <dbReference type="ARBA" id="ARBA00023136"/>
    </source>
</evidence>
<keyword evidence="3 12" id="KW-0716">Sensory transduction</keyword>
<dbReference type="FunFam" id="1.20.1070.10:FF:000001">
    <property type="entry name" value="Olfactory receptor"/>
    <property type="match status" value="1"/>
</dbReference>
<gene>
    <name evidence="14" type="ORF">GDO86_001678</name>
</gene>
<evidence type="ECO:0000313" key="14">
    <source>
        <dbReference type="EMBL" id="KAG8455572.1"/>
    </source>
</evidence>
<feature type="transmembrane region" description="Helical" evidence="12">
    <location>
        <begin position="124"/>
        <end position="146"/>
    </location>
</feature>
<dbReference type="PRINTS" id="PR00237">
    <property type="entry name" value="GPCRRHODOPSN"/>
</dbReference>
<keyword evidence="2 12" id="KW-1003">Cell membrane</keyword>
<feature type="transmembrane region" description="Helical" evidence="12">
    <location>
        <begin position="223"/>
        <end position="252"/>
    </location>
</feature>
<dbReference type="SUPFAM" id="SSF81321">
    <property type="entry name" value="Family A G protein-coupled receptor-like"/>
    <property type="match status" value="1"/>
</dbReference>
<dbReference type="InterPro" id="IPR000725">
    <property type="entry name" value="Olfact_rcpt"/>
</dbReference>
<evidence type="ECO:0000256" key="10">
    <source>
        <dbReference type="ARBA" id="ARBA00023224"/>
    </source>
</evidence>
<dbReference type="InterPro" id="IPR017452">
    <property type="entry name" value="GPCR_Rhodpsn_7TM"/>
</dbReference>
<comment type="similarity">
    <text evidence="11">Belongs to the G-protein coupled receptor 1 family.</text>
</comment>